<dbReference type="Gene3D" id="2.120.10.30">
    <property type="entry name" value="TolB, C-terminal domain"/>
    <property type="match status" value="1"/>
</dbReference>
<name>A0A7W6JX56_9SPHN</name>
<dbReference type="RefSeq" id="WP_184000449.1">
    <property type="nucleotide sequence ID" value="NZ_JACIEH010000005.1"/>
</dbReference>
<keyword evidence="3" id="KW-1185">Reference proteome</keyword>
<reference evidence="2 3" key="1">
    <citation type="submission" date="2020-08" db="EMBL/GenBank/DDBJ databases">
        <title>Genomic Encyclopedia of Type Strains, Phase IV (KMG-IV): sequencing the most valuable type-strain genomes for metagenomic binning, comparative biology and taxonomic classification.</title>
        <authorList>
            <person name="Goeker M."/>
        </authorList>
    </citation>
    <scope>NUCLEOTIDE SEQUENCE [LARGE SCALE GENOMIC DNA]</scope>
    <source>
        <strain evidence="2 3">DSM 101806</strain>
    </source>
</reference>
<protein>
    <submittedName>
        <fullName evidence="2">Tol biopolymer transport system component</fullName>
    </submittedName>
</protein>
<dbReference type="Pfam" id="PF07676">
    <property type="entry name" value="PD40"/>
    <property type="match status" value="1"/>
</dbReference>
<dbReference type="Proteomes" id="UP000557392">
    <property type="component" value="Unassembled WGS sequence"/>
</dbReference>
<dbReference type="SUPFAM" id="SSF69304">
    <property type="entry name" value="Tricorn protease N-terminal domain"/>
    <property type="match status" value="1"/>
</dbReference>
<accession>A0A7W6JX56</accession>
<dbReference type="InterPro" id="IPR011042">
    <property type="entry name" value="6-blade_b-propeller_TolB-like"/>
</dbReference>
<proteinExistence type="predicted"/>
<gene>
    <name evidence="2" type="ORF">GGR46_004671</name>
</gene>
<organism evidence="2 3">
    <name type="scientific">Sphingomonas kyeonggiensis</name>
    <dbReference type="NCBI Taxonomy" id="1268553"/>
    <lineage>
        <taxon>Bacteria</taxon>
        <taxon>Pseudomonadati</taxon>
        <taxon>Pseudomonadota</taxon>
        <taxon>Alphaproteobacteria</taxon>
        <taxon>Sphingomonadales</taxon>
        <taxon>Sphingomonadaceae</taxon>
        <taxon>Sphingomonas</taxon>
    </lineage>
</organism>
<evidence type="ECO:0000256" key="1">
    <source>
        <dbReference type="SAM" id="MobiDB-lite"/>
    </source>
</evidence>
<evidence type="ECO:0000313" key="2">
    <source>
        <dbReference type="EMBL" id="MBB4101081.1"/>
    </source>
</evidence>
<dbReference type="EMBL" id="JACIEH010000005">
    <property type="protein sequence ID" value="MBB4101081.1"/>
    <property type="molecule type" value="Genomic_DNA"/>
</dbReference>
<sequence>MTIASKTPPGANPAHGPFRPLLPGQTAQVRIVGRDGSQDRLVLEADRLLEAPNWTPDGVALIVNGGGHLFRLPLDGAAMLEPIAIHGIDNANNDHLLSPDGQTLYITAARKVYAVPVTGGTPRQVSPEDGLAYYLHGISSDGIELACATIRPGEPLRWGIAVVPEAGGAARQLFEGLAPVDGPEWTPDGAWIWFNGELEARVPGDASLFRMRPDGSGVELMSTGNRIDWFPHPDPTGETIAYLSYPEGTTGHPPNLPVELRTMPIEGGEHRTIASFFGGQGSINVSSWSPDGRWLAYVAYPVG</sequence>
<feature type="region of interest" description="Disordered" evidence="1">
    <location>
        <begin position="1"/>
        <end position="22"/>
    </location>
</feature>
<comment type="caution">
    <text evidence="2">The sequence shown here is derived from an EMBL/GenBank/DDBJ whole genome shotgun (WGS) entry which is preliminary data.</text>
</comment>
<dbReference type="AlphaFoldDB" id="A0A7W6JX56"/>
<dbReference type="InterPro" id="IPR011659">
    <property type="entry name" value="WD40"/>
</dbReference>
<evidence type="ECO:0000313" key="3">
    <source>
        <dbReference type="Proteomes" id="UP000557392"/>
    </source>
</evidence>